<evidence type="ECO:0000313" key="2">
    <source>
        <dbReference type="Proteomes" id="UP000294933"/>
    </source>
</evidence>
<dbReference type="Proteomes" id="UP000294933">
    <property type="component" value="Unassembled WGS sequence"/>
</dbReference>
<sequence>MHEARLLPSLRKHHYIVNLNISLNTPSLSGLTTGGKITLPKWSRLREWEYKLLSYLRRRQLKLGWTKMKYSSARMITPPIRFISDNVRLEEIADEGPHLNASAGQNLLRYLRGRLLSAPVLIYTGASITWTRYVMRYESAGSTTSPAICMEYIASLAAGMSDDTKWKGFKVIH</sequence>
<dbReference type="OrthoDB" id="3254241at2759"/>
<organism evidence="1 2">
    <name type="scientific">Rickenella mellea</name>
    <dbReference type="NCBI Taxonomy" id="50990"/>
    <lineage>
        <taxon>Eukaryota</taxon>
        <taxon>Fungi</taxon>
        <taxon>Dikarya</taxon>
        <taxon>Basidiomycota</taxon>
        <taxon>Agaricomycotina</taxon>
        <taxon>Agaricomycetes</taxon>
        <taxon>Hymenochaetales</taxon>
        <taxon>Rickenellaceae</taxon>
        <taxon>Rickenella</taxon>
    </lineage>
</organism>
<keyword evidence="2" id="KW-1185">Reference proteome</keyword>
<name>A0A4Y7Q635_9AGAM</name>
<dbReference type="EMBL" id="ML170172">
    <property type="protein sequence ID" value="TDL23034.1"/>
    <property type="molecule type" value="Genomic_DNA"/>
</dbReference>
<reference evidence="1 2" key="1">
    <citation type="submission" date="2018-06" db="EMBL/GenBank/DDBJ databases">
        <title>A transcriptomic atlas of mushroom development highlights an independent origin of complex multicellularity.</title>
        <authorList>
            <consortium name="DOE Joint Genome Institute"/>
            <person name="Krizsan K."/>
            <person name="Almasi E."/>
            <person name="Merenyi Z."/>
            <person name="Sahu N."/>
            <person name="Viragh M."/>
            <person name="Koszo T."/>
            <person name="Mondo S."/>
            <person name="Kiss B."/>
            <person name="Balint B."/>
            <person name="Kues U."/>
            <person name="Barry K."/>
            <person name="Hegedus J.C."/>
            <person name="Henrissat B."/>
            <person name="Johnson J."/>
            <person name="Lipzen A."/>
            <person name="Ohm R."/>
            <person name="Nagy I."/>
            <person name="Pangilinan J."/>
            <person name="Yan J."/>
            <person name="Xiong Y."/>
            <person name="Grigoriev I.V."/>
            <person name="Hibbett D.S."/>
            <person name="Nagy L.G."/>
        </authorList>
    </citation>
    <scope>NUCLEOTIDE SEQUENCE [LARGE SCALE GENOMIC DNA]</scope>
    <source>
        <strain evidence="1 2">SZMC22713</strain>
    </source>
</reference>
<evidence type="ECO:0000313" key="1">
    <source>
        <dbReference type="EMBL" id="TDL23034.1"/>
    </source>
</evidence>
<dbReference type="AlphaFoldDB" id="A0A4Y7Q635"/>
<gene>
    <name evidence="1" type="ORF">BD410DRAFT_186986</name>
</gene>
<proteinExistence type="predicted"/>
<accession>A0A4Y7Q635</accession>
<dbReference type="STRING" id="50990.A0A4Y7Q635"/>
<protein>
    <submittedName>
        <fullName evidence="1">Uncharacterized protein</fullName>
    </submittedName>
</protein>
<dbReference type="VEuPathDB" id="FungiDB:BD410DRAFT_186986"/>